<name>A0A161JMG5_9HYPH</name>
<dbReference type="InterPro" id="IPR003680">
    <property type="entry name" value="Flavodoxin_fold"/>
</dbReference>
<keyword evidence="2" id="KW-0560">Oxidoreductase</keyword>
<dbReference type="Gene3D" id="3.40.50.360">
    <property type="match status" value="1"/>
</dbReference>
<dbReference type="AlphaFoldDB" id="A0A161JMG5"/>
<dbReference type="OrthoDB" id="9798454at2"/>
<evidence type="ECO:0000256" key="1">
    <source>
        <dbReference type="ARBA" id="ARBA00006252"/>
    </source>
</evidence>
<feature type="domain" description="Flavodoxin-like fold" evidence="3">
    <location>
        <begin position="1"/>
        <end position="136"/>
    </location>
</feature>
<dbReference type="EMBL" id="AP014809">
    <property type="protein sequence ID" value="BAU91968.1"/>
    <property type="molecule type" value="Genomic_DNA"/>
</dbReference>
<reference evidence="4 5" key="1">
    <citation type="journal article" date="2016" name="Genome Announc.">
        <title>Complete Genome Sequence of Methylobacterium populi P-1M, Isolated from Pink-Pigmented Household Biofilm.</title>
        <authorList>
            <person name="Morohoshi T."/>
            <person name="Ikeda T."/>
        </authorList>
    </citation>
    <scope>NUCLEOTIDE SEQUENCE [LARGE SCALE GENOMIC DNA]</scope>
    <source>
        <strain evidence="4 5">P-1M</strain>
    </source>
</reference>
<protein>
    <submittedName>
        <fullName evidence="4">NAD(P)H quinone oxidoreductasease</fullName>
    </submittedName>
</protein>
<gene>
    <name evidence="4" type="ORF">MPPM_3363</name>
</gene>
<dbReference type="RefSeq" id="WP_096486003.1">
    <property type="nucleotide sequence ID" value="NZ_AP014809.1"/>
</dbReference>
<dbReference type="InterPro" id="IPR029039">
    <property type="entry name" value="Flavoprotein-like_sf"/>
</dbReference>
<dbReference type="Pfam" id="PF02525">
    <property type="entry name" value="Flavodoxin_2"/>
    <property type="match status" value="1"/>
</dbReference>
<evidence type="ECO:0000313" key="4">
    <source>
        <dbReference type="EMBL" id="BAU91968.1"/>
    </source>
</evidence>
<accession>A0A161JMG5</accession>
<dbReference type="Proteomes" id="UP000218288">
    <property type="component" value="Chromosome"/>
</dbReference>
<dbReference type="GO" id="GO:0003955">
    <property type="term" value="F:NAD(P)H dehydrogenase (quinone) activity"/>
    <property type="evidence" value="ECO:0007669"/>
    <property type="project" value="TreeGrafter"/>
</dbReference>
<sequence length="194" mass="21916">MRVLLVHCHPNPDSFNAALRNAAVAALEAAGHAVESLDLYGENFDPRLSSRERGAYYDEEAERPDIAGHIAALRRAEALVLVYPTWWFGLPAMLKGWFDRVWLPGVAFALGGAKVLQPRLTNIRRIAVVTTYGSPRWLLWLVGWPDWRLFRFGIRPLCAPRCRLDWIALTGMDGVSEPARARFVERVRKQLAAL</sequence>
<evidence type="ECO:0000313" key="5">
    <source>
        <dbReference type="Proteomes" id="UP000218288"/>
    </source>
</evidence>
<dbReference type="InterPro" id="IPR051545">
    <property type="entry name" value="NAD(P)H_dehydrogenase_qn"/>
</dbReference>
<dbReference type="PANTHER" id="PTHR10204:SF34">
    <property type="entry name" value="NAD(P)H DEHYDROGENASE [QUINONE] 1 ISOFORM 1"/>
    <property type="match status" value="1"/>
</dbReference>
<dbReference type="SUPFAM" id="SSF52218">
    <property type="entry name" value="Flavoproteins"/>
    <property type="match status" value="1"/>
</dbReference>
<proteinExistence type="inferred from homology"/>
<evidence type="ECO:0000259" key="3">
    <source>
        <dbReference type="Pfam" id="PF02525"/>
    </source>
</evidence>
<organism evidence="4 5">
    <name type="scientific">Methylorubrum populi</name>
    <dbReference type="NCBI Taxonomy" id="223967"/>
    <lineage>
        <taxon>Bacteria</taxon>
        <taxon>Pseudomonadati</taxon>
        <taxon>Pseudomonadota</taxon>
        <taxon>Alphaproteobacteria</taxon>
        <taxon>Hyphomicrobiales</taxon>
        <taxon>Methylobacteriaceae</taxon>
        <taxon>Methylorubrum</taxon>
    </lineage>
</organism>
<dbReference type="PANTHER" id="PTHR10204">
    <property type="entry name" value="NAD P H OXIDOREDUCTASE-RELATED"/>
    <property type="match status" value="1"/>
</dbReference>
<evidence type="ECO:0000256" key="2">
    <source>
        <dbReference type="ARBA" id="ARBA00023002"/>
    </source>
</evidence>
<comment type="similarity">
    <text evidence="1">Belongs to the NAD(P)H dehydrogenase (quinone) family.</text>
</comment>
<dbReference type="GO" id="GO:0005829">
    <property type="term" value="C:cytosol"/>
    <property type="evidence" value="ECO:0007669"/>
    <property type="project" value="TreeGrafter"/>
</dbReference>